<feature type="compositionally biased region" description="Acidic residues" evidence="5">
    <location>
        <begin position="1"/>
        <end position="11"/>
    </location>
</feature>
<feature type="compositionally biased region" description="Basic and acidic residues" evidence="5">
    <location>
        <begin position="24"/>
        <end position="39"/>
    </location>
</feature>
<dbReference type="GeneID" id="18239616"/>
<dbReference type="HOGENOM" id="CLU_574881_0_0_1"/>
<keyword evidence="8" id="KW-1185">Reference proteome</keyword>
<comment type="subcellular location">
    <subcellularLocation>
        <location evidence="1">Nucleus</location>
    </subcellularLocation>
</comment>
<dbReference type="RefSeq" id="XP_006682801.1">
    <property type="nucleotide sequence ID" value="XM_006682738.1"/>
</dbReference>
<dbReference type="EMBL" id="GL882896">
    <property type="protein sequence ID" value="EGF76468.1"/>
    <property type="molecule type" value="Genomic_DNA"/>
</dbReference>
<accession>F4PE01</accession>
<dbReference type="AlphaFoldDB" id="F4PE01"/>
<dbReference type="STRING" id="684364.F4PE01"/>
<dbReference type="OrthoDB" id="1917198at2759"/>
<gene>
    <name evidence="7" type="ORF">BATDEDRAFT_28399</name>
</gene>
<evidence type="ECO:0000256" key="3">
    <source>
        <dbReference type="ARBA" id="ARBA00022664"/>
    </source>
</evidence>
<sequence>MADMDDGDDELLYSSNNAQDNDISDNHRTLDSTHVDENKPSGSDNQEANDADDSDSDDDIEIVLAVPDDASISGSGVPAAGNADSAHTAASAAILPANSKTVQSKSAIGLPIPRQDSTAPAAQQPATGSGKPTIDIDAVGQYEGKDILDVDTDQFEDKPWKKPGADITDYFNYGFNEQTWKTYCNKQKMMREEIQMQKRLNPYDLPMDSDYGFDMQAFAAQQRMLGNPMPVFSTGKYQRLPHTGYGADNTLKQQSIMGKRPRDEDDSVKVLGEQTISTDRSRNKESSASGHQGGSSLDIPDHQNPPTQMGFIPSVNVFGDIHRHFPGNPELGVIQQHPVFGQFSQGPGGNIPRMDHNEKLIGFIHSSLLPRPLDGVLPVPFGFDPRAIPAGLDPRASAAHMADISGKPTNISGQTDRDRDSRENRDRGRDRDRDRAKERDRDRGRDNRDRGRDSRDSRDRDRDRQVHARNHSFKH</sequence>
<evidence type="ECO:0000259" key="6">
    <source>
        <dbReference type="Pfam" id="PF05182"/>
    </source>
</evidence>
<dbReference type="OMA" id="KSDANDF"/>
<keyword evidence="3" id="KW-0507">mRNA processing</keyword>
<evidence type="ECO:0000256" key="4">
    <source>
        <dbReference type="ARBA" id="ARBA00023242"/>
    </source>
</evidence>
<protein>
    <recommendedName>
        <fullName evidence="6">Pre-mRNA polyadenylation factor Fip1 domain-containing protein</fullName>
    </recommendedName>
</protein>
<organism evidence="7 8">
    <name type="scientific">Batrachochytrium dendrobatidis (strain JAM81 / FGSC 10211)</name>
    <name type="common">Frog chytrid fungus</name>
    <dbReference type="NCBI Taxonomy" id="684364"/>
    <lineage>
        <taxon>Eukaryota</taxon>
        <taxon>Fungi</taxon>
        <taxon>Fungi incertae sedis</taxon>
        <taxon>Chytridiomycota</taxon>
        <taxon>Chytridiomycota incertae sedis</taxon>
        <taxon>Chytridiomycetes</taxon>
        <taxon>Rhizophydiales</taxon>
        <taxon>Rhizophydiales incertae sedis</taxon>
        <taxon>Batrachochytrium</taxon>
    </lineage>
</organism>
<dbReference type="InParanoid" id="F4PE01"/>
<evidence type="ECO:0000313" key="7">
    <source>
        <dbReference type="EMBL" id="EGF76468.1"/>
    </source>
</evidence>
<feature type="compositionally biased region" description="Acidic residues" evidence="5">
    <location>
        <begin position="47"/>
        <end position="61"/>
    </location>
</feature>
<evidence type="ECO:0000256" key="2">
    <source>
        <dbReference type="ARBA" id="ARBA00007459"/>
    </source>
</evidence>
<comment type="similarity">
    <text evidence="2">Belongs to the FIP1 family.</text>
</comment>
<feature type="region of interest" description="Disordered" evidence="5">
    <location>
        <begin position="243"/>
        <end position="308"/>
    </location>
</feature>
<reference evidence="7 8" key="1">
    <citation type="submission" date="2009-12" db="EMBL/GenBank/DDBJ databases">
        <title>The draft genome of Batrachochytrium dendrobatidis.</title>
        <authorList>
            <consortium name="US DOE Joint Genome Institute (JGI-PGF)"/>
            <person name="Kuo A."/>
            <person name="Salamov A."/>
            <person name="Schmutz J."/>
            <person name="Lucas S."/>
            <person name="Pitluck S."/>
            <person name="Rosenblum E."/>
            <person name="Stajich J."/>
            <person name="Eisen M."/>
            <person name="Grigoriev I.V."/>
        </authorList>
    </citation>
    <scope>NUCLEOTIDE SEQUENCE [LARGE SCALE GENOMIC DNA]</scope>
    <source>
        <strain evidence="8">JAM81 / FGSC 10211</strain>
    </source>
</reference>
<feature type="domain" description="Pre-mRNA polyadenylation factor Fip1" evidence="6">
    <location>
        <begin position="149"/>
        <end position="191"/>
    </location>
</feature>
<dbReference type="InterPro" id="IPR051187">
    <property type="entry name" value="Pre-mRNA_3'-end_processing_reg"/>
</dbReference>
<dbReference type="GO" id="GO:0006397">
    <property type="term" value="P:mRNA processing"/>
    <property type="evidence" value="ECO:0007669"/>
    <property type="project" value="UniProtKB-KW"/>
</dbReference>
<feature type="compositionally biased region" description="Low complexity" evidence="5">
    <location>
        <begin position="79"/>
        <end position="89"/>
    </location>
</feature>
<evidence type="ECO:0000256" key="1">
    <source>
        <dbReference type="ARBA" id="ARBA00004123"/>
    </source>
</evidence>
<dbReference type="PANTHER" id="PTHR13484">
    <property type="entry name" value="FIP1-LIKE 1 PROTEIN"/>
    <property type="match status" value="1"/>
</dbReference>
<dbReference type="InterPro" id="IPR007854">
    <property type="entry name" value="Fip1_dom"/>
</dbReference>
<dbReference type="Proteomes" id="UP000007241">
    <property type="component" value="Unassembled WGS sequence"/>
</dbReference>
<feature type="region of interest" description="Disordered" evidence="5">
    <location>
        <begin position="111"/>
        <end position="135"/>
    </location>
</feature>
<dbReference type="Pfam" id="PF05182">
    <property type="entry name" value="Fip1"/>
    <property type="match status" value="1"/>
</dbReference>
<dbReference type="GO" id="GO:0005847">
    <property type="term" value="C:mRNA cleavage and polyadenylation specificity factor complex"/>
    <property type="evidence" value="ECO:0000318"/>
    <property type="project" value="GO_Central"/>
</dbReference>
<feature type="compositionally biased region" description="Polar residues" evidence="5">
    <location>
        <begin position="115"/>
        <end position="127"/>
    </location>
</feature>
<name>F4PE01_BATDJ</name>
<evidence type="ECO:0000313" key="8">
    <source>
        <dbReference type="Proteomes" id="UP000007241"/>
    </source>
</evidence>
<feature type="region of interest" description="Disordered" evidence="5">
    <location>
        <begin position="398"/>
        <end position="475"/>
    </location>
</feature>
<feature type="region of interest" description="Disordered" evidence="5">
    <location>
        <begin position="1"/>
        <end position="89"/>
    </location>
</feature>
<proteinExistence type="inferred from homology"/>
<dbReference type="PANTHER" id="PTHR13484:SF0">
    <property type="entry name" value="PRE-MRNA 3'-END-PROCESSING FACTOR FIP1"/>
    <property type="match status" value="1"/>
</dbReference>
<keyword evidence="4" id="KW-0539">Nucleus</keyword>
<feature type="compositionally biased region" description="Basic and acidic residues" evidence="5">
    <location>
        <begin position="415"/>
        <end position="466"/>
    </location>
</feature>
<evidence type="ECO:0000256" key="5">
    <source>
        <dbReference type="SAM" id="MobiDB-lite"/>
    </source>
</evidence>